<dbReference type="OrthoDB" id="2977447at2759"/>
<name>V2X241_MONRO</name>
<sequence>MEGNQVGSSSPPTNANTTSTYDTGSLGHRLIGVGIVIGLVIVALLLWIRFAKWPRRKLRSLGCTCLPEPRSSKDIVVGVADEESGLGPRGLEVSQRSMRGGSSRVAIQIPSEYARSPEHHATFHNAEVGNRYSKGSTYITQWERSHPDVVPPPKSSSKYYTTAKC</sequence>
<keyword evidence="4" id="KW-1185">Reference proteome</keyword>
<feature type="compositionally biased region" description="Low complexity" evidence="1">
    <location>
        <begin position="8"/>
        <end position="20"/>
    </location>
</feature>
<accession>V2X241</accession>
<evidence type="ECO:0000313" key="3">
    <source>
        <dbReference type="EMBL" id="ESK87892.1"/>
    </source>
</evidence>
<proteinExistence type="predicted"/>
<reference evidence="3 4" key="1">
    <citation type="journal article" date="2014" name="BMC Genomics">
        <title>Genome and secretome analysis of the hemibiotrophic fungal pathogen, Moniliophthora roreri, which causes frosty pod rot disease of cacao: mechanisms of the biotrophic and necrotrophic phases.</title>
        <authorList>
            <person name="Meinhardt L.W."/>
            <person name="Costa G.G.L."/>
            <person name="Thomazella D.P.T."/>
            <person name="Teixeira P.J.P.L."/>
            <person name="Carazzolle M.F."/>
            <person name="Schuster S.C."/>
            <person name="Carlson J.E."/>
            <person name="Guiltinan M.J."/>
            <person name="Mieczkowski P."/>
            <person name="Farmer A."/>
            <person name="Ramaraj T."/>
            <person name="Crozier J."/>
            <person name="Davis R.E."/>
            <person name="Shao J."/>
            <person name="Melnick R.L."/>
            <person name="Pereira G.A.G."/>
            <person name="Bailey B.A."/>
        </authorList>
    </citation>
    <scope>NUCLEOTIDE SEQUENCE [LARGE SCALE GENOMIC DNA]</scope>
    <source>
        <strain evidence="3 4">MCA 2997</strain>
    </source>
</reference>
<evidence type="ECO:0000256" key="2">
    <source>
        <dbReference type="SAM" id="Phobius"/>
    </source>
</evidence>
<evidence type="ECO:0000313" key="4">
    <source>
        <dbReference type="Proteomes" id="UP000017559"/>
    </source>
</evidence>
<organism evidence="3 4">
    <name type="scientific">Moniliophthora roreri (strain MCA 2997)</name>
    <name type="common">Cocoa frosty pod rot fungus</name>
    <name type="synonym">Crinipellis roreri</name>
    <dbReference type="NCBI Taxonomy" id="1381753"/>
    <lineage>
        <taxon>Eukaryota</taxon>
        <taxon>Fungi</taxon>
        <taxon>Dikarya</taxon>
        <taxon>Basidiomycota</taxon>
        <taxon>Agaricomycotina</taxon>
        <taxon>Agaricomycetes</taxon>
        <taxon>Agaricomycetidae</taxon>
        <taxon>Agaricales</taxon>
        <taxon>Marasmiineae</taxon>
        <taxon>Marasmiaceae</taxon>
        <taxon>Moniliophthora</taxon>
    </lineage>
</organism>
<dbReference type="Proteomes" id="UP000017559">
    <property type="component" value="Unassembled WGS sequence"/>
</dbReference>
<dbReference type="HOGENOM" id="CLU_1611215_0_0_1"/>
<feature type="region of interest" description="Disordered" evidence="1">
    <location>
        <begin position="1"/>
        <end position="20"/>
    </location>
</feature>
<dbReference type="AlphaFoldDB" id="V2X241"/>
<protein>
    <submittedName>
        <fullName evidence="3">Uncharacterized protein</fullName>
    </submittedName>
</protein>
<dbReference type="KEGG" id="mrr:Moror_15259"/>
<keyword evidence="2" id="KW-1133">Transmembrane helix</keyword>
<dbReference type="EMBL" id="AWSO01000728">
    <property type="protein sequence ID" value="ESK87892.1"/>
    <property type="molecule type" value="Genomic_DNA"/>
</dbReference>
<keyword evidence="2" id="KW-0812">Transmembrane</keyword>
<feature type="transmembrane region" description="Helical" evidence="2">
    <location>
        <begin position="30"/>
        <end position="50"/>
    </location>
</feature>
<comment type="caution">
    <text evidence="3">The sequence shown here is derived from an EMBL/GenBank/DDBJ whole genome shotgun (WGS) entry which is preliminary data.</text>
</comment>
<feature type="compositionally biased region" description="Low complexity" evidence="1">
    <location>
        <begin position="155"/>
        <end position="165"/>
    </location>
</feature>
<feature type="region of interest" description="Disordered" evidence="1">
    <location>
        <begin position="144"/>
        <end position="165"/>
    </location>
</feature>
<evidence type="ECO:0000256" key="1">
    <source>
        <dbReference type="SAM" id="MobiDB-lite"/>
    </source>
</evidence>
<gene>
    <name evidence="3" type="ORF">Moror_15259</name>
</gene>
<keyword evidence="2" id="KW-0472">Membrane</keyword>